<dbReference type="EMBL" id="JYDQ01000085">
    <property type="protein sequence ID" value="KRY16003.1"/>
    <property type="molecule type" value="Genomic_DNA"/>
</dbReference>
<organism evidence="1 2">
    <name type="scientific">Trichinella patagoniensis</name>
    <dbReference type="NCBI Taxonomy" id="990121"/>
    <lineage>
        <taxon>Eukaryota</taxon>
        <taxon>Metazoa</taxon>
        <taxon>Ecdysozoa</taxon>
        <taxon>Nematoda</taxon>
        <taxon>Enoplea</taxon>
        <taxon>Dorylaimia</taxon>
        <taxon>Trichinellida</taxon>
        <taxon>Trichinellidae</taxon>
        <taxon>Trichinella</taxon>
    </lineage>
</organism>
<reference evidence="1 2" key="1">
    <citation type="submission" date="2015-01" db="EMBL/GenBank/DDBJ databases">
        <title>Evolution of Trichinella species and genotypes.</title>
        <authorList>
            <person name="Korhonen P.K."/>
            <person name="Edoardo P."/>
            <person name="Giuseppe L.R."/>
            <person name="Gasser R.B."/>
        </authorList>
    </citation>
    <scope>NUCLEOTIDE SEQUENCE [LARGE SCALE GENOMIC DNA]</scope>
    <source>
        <strain evidence="1">ISS2496</strain>
    </source>
</reference>
<evidence type="ECO:0000313" key="2">
    <source>
        <dbReference type="Proteomes" id="UP000054783"/>
    </source>
</evidence>
<sequence length="68" mass="7620">MTNEELIPKDVCGEVDTYVRHENAVDDLKISTGIPNCLTQTSSQLVSLLPIPLFRLFFPKDNLSISLE</sequence>
<gene>
    <name evidence="1" type="ORF">T12_3874</name>
</gene>
<comment type="caution">
    <text evidence="1">The sequence shown here is derived from an EMBL/GenBank/DDBJ whole genome shotgun (WGS) entry which is preliminary data.</text>
</comment>
<name>A0A0V0ZVC6_9BILA</name>
<dbReference type="Proteomes" id="UP000054783">
    <property type="component" value="Unassembled WGS sequence"/>
</dbReference>
<protein>
    <submittedName>
        <fullName evidence="1">Uncharacterized protein</fullName>
    </submittedName>
</protein>
<proteinExistence type="predicted"/>
<dbReference type="AlphaFoldDB" id="A0A0V0ZVC6"/>
<keyword evidence="2" id="KW-1185">Reference proteome</keyword>
<evidence type="ECO:0000313" key="1">
    <source>
        <dbReference type="EMBL" id="KRY16003.1"/>
    </source>
</evidence>
<accession>A0A0V0ZVC6</accession>